<protein>
    <recommendedName>
        <fullName evidence="3">Deoxyuridine 5'-triphosphate nucleotidohydrolase</fullName>
    </recommendedName>
</protein>
<accession>A0A918JY09</accession>
<dbReference type="RefSeq" id="WP_027413512.1">
    <property type="nucleotide sequence ID" value="NZ_BMWS01000033.1"/>
</dbReference>
<sequence length="257" mass="30309">MNKIWYLLCFSLIVFNSCKGTKAVNESRIKKLNAEKVIVNHYNRSFNFKTLNARIKVKYHSDKQSFSPYASLRIEKDKAIWLSVKMLGITLAKALITPEKVSYYEKIENTYFEGDFKLLSKWLGTDLDYDKLQQLLLGQSLFNLREDKYEVTIEDRVYQLQPKKELELFERLFLLRPDTFKMVSQQLNQPIENRRLNINYASYQIVGNQDFPKQIYIEALQGKEKTTIEIDYKTVDYNTKIGFPFTIPSGYKQVTVQ</sequence>
<dbReference type="InterPro" id="IPR025634">
    <property type="entry name" value="DUF4292"/>
</dbReference>
<keyword evidence="2" id="KW-1185">Reference proteome</keyword>
<evidence type="ECO:0008006" key="3">
    <source>
        <dbReference type="Google" id="ProtNLM"/>
    </source>
</evidence>
<reference evidence="1 2" key="1">
    <citation type="journal article" date="2014" name="Int. J. Syst. Evol. Microbiol.">
        <title>Complete genome sequence of Corynebacterium casei LMG S-19264T (=DSM 44701T), isolated from a smear-ripened cheese.</title>
        <authorList>
            <consortium name="US DOE Joint Genome Institute (JGI-PGF)"/>
            <person name="Walter F."/>
            <person name="Albersmeier A."/>
            <person name="Kalinowski J."/>
            <person name="Ruckert C."/>
        </authorList>
    </citation>
    <scope>NUCLEOTIDE SEQUENCE [LARGE SCALE GENOMIC DNA]</scope>
    <source>
        <strain evidence="1 2">KCTC 12285</strain>
    </source>
</reference>
<comment type="caution">
    <text evidence="1">The sequence shown here is derived from an EMBL/GenBank/DDBJ whole genome shotgun (WGS) entry which is preliminary data.</text>
</comment>
<evidence type="ECO:0000313" key="2">
    <source>
        <dbReference type="Proteomes" id="UP000601108"/>
    </source>
</evidence>
<dbReference type="Pfam" id="PF14125">
    <property type="entry name" value="DUF4292"/>
    <property type="match status" value="1"/>
</dbReference>
<dbReference type="Gene3D" id="2.50.20.10">
    <property type="entry name" value="Lipoprotein localisation LolA/LolB/LppX"/>
    <property type="match status" value="1"/>
</dbReference>
<dbReference type="Proteomes" id="UP000601108">
    <property type="component" value="Unassembled WGS sequence"/>
</dbReference>
<organism evidence="1 2">
    <name type="scientific">Aquimarina muelleri</name>
    <dbReference type="NCBI Taxonomy" id="279356"/>
    <lineage>
        <taxon>Bacteria</taxon>
        <taxon>Pseudomonadati</taxon>
        <taxon>Bacteroidota</taxon>
        <taxon>Flavobacteriia</taxon>
        <taxon>Flavobacteriales</taxon>
        <taxon>Flavobacteriaceae</taxon>
        <taxon>Aquimarina</taxon>
    </lineage>
</organism>
<dbReference type="EMBL" id="BMWS01000033">
    <property type="protein sequence ID" value="GGX31934.1"/>
    <property type="molecule type" value="Genomic_DNA"/>
</dbReference>
<proteinExistence type="predicted"/>
<dbReference type="AlphaFoldDB" id="A0A918JY09"/>
<name>A0A918JY09_9FLAO</name>
<gene>
    <name evidence="1" type="ORF">GCM10007384_36060</name>
</gene>
<evidence type="ECO:0000313" key="1">
    <source>
        <dbReference type="EMBL" id="GGX31934.1"/>
    </source>
</evidence>